<keyword evidence="4" id="KW-0175">Coiled coil</keyword>
<keyword evidence="3" id="KW-0532">Neurotransmitter transport</keyword>
<keyword evidence="5" id="KW-0472">Membrane</keyword>
<dbReference type="Pfam" id="PF05739">
    <property type="entry name" value="SNARE"/>
    <property type="match status" value="1"/>
</dbReference>
<dbReference type="CDD" id="cd15847">
    <property type="entry name" value="SNARE_syntaxin7_like"/>
    <property type="match status" value="1"/>
</dbReference>
<sequence>MLRGNNLGGAPRTYGSVNNSDVSASVEAMPSNPDVGFAGFSPTELYNLSENIITNIYTVNSSWRTLEKALNNIGSRKDNQALRDKIHMTQLSTNQLISATSRDLQRLTQVVRRGNKQQKLQAERLTADLKEAVERYSLMQKKIAEKMKQHLIIPNSSVSGAEESAQNDIDDQARLIQAQRQIQNEQEFERDMLLEREARVKQIEADVLDVNQIMRELSALVHTQGEAIDTIEGSIENASVDVESGNSELRKAAQLQNKNRKKLLILAAIALIIGIIITVILVTQLK</sequence>
<comment type="subcellular location">
    <subcellularLocation>
        <location evidence="1">Membrane</location>
        <topology evidence="1">Single-pass type IV membrane protein</topology>
    </subcellularLocation>
</comment>
<comment type="similarity">
    <text evidence="2">Belongs to the syntaxin family.</text>
</comment>
<dbReference type="GO" id="GO:0048278">
    <property type="term" value="P:vesicle docking"/>
    <property type="evidence" value="ECO:0007669"/>
    <property type="project" value="TreeGrafter"/>
</dbReference>
<feature type="transmembrane region" description="Helical" evidence="5">
    <location>
        <begin position="263"/>
        <end position="285"/>
    </location>
</feature>
<dbReference type="GO" id="GO:0000149">
    <property type="term" value="F:SNARE binding"/>
    <property type="evidence" value="ECO:0007669"/>
    <property type="project" value="TreeGrafter"/>
</dbReference>
<dbReference type="PANTHER" id="PTHR19957">
    <property type="entry name" value="SYNTAXIN"/>
    <property type="match status" value="1"/>
</dbReference>
<protein>
    <submittedName>
        <fullName evidence="7">Putative snare protein pep12/vam3/syntaxin 7/syntaxin 17</fullName>
    </submittedName>
</protein>
<dbReference type="Gene3D" id="1.20.5.110">
    <property type="match status" value="1"/>
</dbReference>
<evidence type="ECO:0000256" key="5">
    <source>
        <dbReference type="SAM" id="Phobius"/>
    </source>
</evidence>
<dbReference type="GO" id="GO:0006886">
    <property type="term" value="P:intracellular protein transport"/>
    <property type="evidence" value="ECO:0007669"/>
    <property type="project" value="InterPro"/>
</dbReference>
<dbReference type="GO" id="GO:0006906">
    <property type="term" value="P:vesicle fusion"/>
    <property type="evidence" value="ECO:0007669"/>
    <property type="project" value="TreeGrafter"/>
</dbReference>
<dbReference type="EMBL" id="GIIL01000713">
    <property type="protein sequence ID" value="NOV44439.1"/>
    <property type="molecule type" value="Transcribed_RNA"/>
</dbReference>
<dbReference type="InterPro" id="IPR010989">
    <property type="entry name" value="SNARE"/>
</dbReference>
<accession>A0A6M2DE14</accession>
<dbReference type="GO" id="GO:0012505">
    <property type="term" value="C:endomembrane system"/>
    <property type="evidence" value="ECO:0007669"/>
    <property type="project" value="TreeGrafter"/>
</dbReference>
<evidence type="ECO:0000256" key="3">
    <source>
        <dbReference type="ARBA" id="ARBA00022775"/>
    </source>
</evidence>
<dbReference type="InterPro" id="IPR045242">
    <property type="entry name" value="Syntaxin"/>
</dbReference>
<dbReference type="InterPro" id="IPR000727">
    <property type="entry name" value="T_SNARE_dom"/>
</dbReference>
<dbReference type="AlphaFoldDB" id="A0A6M2DE14"/>
<keyword evidence="5" id="KW-1133">Transmembrane helix</keyword>
<reference evidence="7" key="1">
    <citation type="submission" date="2020-03" db="EMBL/GenBank/DDBJ databases">
        <title>Transcriptomic Profiling of the Digestive Tract of the Rat Flea, Xenopsylla cheopis, Following Blood Feeding and Infection with Yersinia pestis.</title>
        <authorList>
            <person name="Bland D.M."/>
            <person name="Martens C.A."/>
            <person name="Virtaneva K."/>
            <person name="Kanakabandi K."/>
            <person name="Long D."/>
            <person name="Rosenke R."/>
            <person name="Saturday G.A."/>
            <person name="Hoyt F.H."/>
            <person name="Bruno D.P."/>
            <person name="Ribeiro J.M.C."/>
            <person name="Hinnebusch J."/>
        </authorList>
    </citation>
    <scope>NUCLEOTIDE SEQUENCE</scope>
</reference>
<evidence type="ECO:0000313" key="7">
    <source>
        <dbReference type="EMBL" id="NOV44439.1"/>
    </source>
</evidence>
<dbReference type="SMART" id="SM00397">
    <property type="entry name" value="t_SNARE"/>
    <property type="match status" value="1"/>
</dbReference>
<evidence type="ECO:0000256" key="1">
    <source>
        <dbReference type="ARBA" id="ARBA00004211"/>
    </source>
</evidence>
<dbReference type="GO" id="GO:0006836">
    <property type="term" value="P:neurotransmitter transport"/>
    <property type="evidence" value="ECO:0007669"/>
    <property type="project" value="UniProtKB-KW"/>
</dbReference>
<dbReference type="Pfam" id="PF14523">
    <property type="entry name" value="Syntaxin_2"/>
    <property type="match status" value="1"/>
</dbReference>
<dbReference type="InterPro" id="IPR006011">
    <property type="entry name" value="Syntaxin_N"/>
</dbReference>
<organism evidence="7">
    <name type="scientific">Xenopsylla cheopis</name>
    <name type="common">Oriental rat flea</name>
    <name type="synonym">Pulex cheopis</name>
    <dbReference type="NCBI Taxonomy" id="163159"/>
    <lineage>
        <taxon>Eukaryota</taxon>
        <taxon>Metazoa</taxon>
        <taxon>Ecdysozoa</taxon>
        <taxon>Arthropoda</taxon>
        <taxon>Hexapoda</taxon>
        <taxon>Insecta</taxon>
        <taxon>Pterygota</taxon>
        <taxon>Neoptera</taxon>
        <taxon>Endopterygota</taxon>
        <taxon>Siphonaptera</taxon>
        <taxon>Pulicidae</taxon>
        <taxon>Xenopsyllinae</taxon>
        <taxon>Xenopsylla</taxon>
    </lineage>
</organism>
<dbReference type="InterPro" id="IPR006012">
    <property type="entry name" value="Syntaxin/epimorphin_CS"/>
</dbReference>
<proteinExistence type="inferred from homology"/>
<dbReference type="PROSITE" id="PS00914">
    <property type="entry name" value="SYNTAXIN"/>
    <property type="match status" value="1"/>
</dbReference>
<name>A0A6M2DE14_XENCH</name>
<evidence type="ECO:0000259" key="6">
    <source>
        <dbReference type="PROSITE" id="PS50192"/>
    </source>
</evidence>
<dbReference type="Gene3D" id="1.20.58.70">
    <property type="match status" value="1"/>
</dbReference>
<dbReference type="GO" id="GO:0005484">
    <property type="term" value="F:SNAP receptor activity"/>
    <property type="evidence" value="ECO:0007669"/>
    <property type="project" value="InterPro"/>
</dbReference>
<feature type="coiled-coil region" evidence="4">
    <location>
        <begin position="115"/>
        <end position="149"/>
    </location>
</feature>
<evidence type="ECO:0000256" key="4">
    <source>
        <dbReference type="SAM" id="Coils"/>
    </source>
</evidence>
<dbReference type="PROSITE" id="PS50192">
    <property type="entry name" value="T_SNARE"/>
    <property type="match status" value="1"/>
</dbReference>
<keyword evidence="3" id="KW-0813">Transport</keyword>
<dbReference type="GO" id="GO:0031201">
    <property type="term" value="C:SNARE complex"/>
    <property type="evidence" value="ECO:0007669"/>
    <property type="project" value="TreeGrafter"/>
</dbReference>
<dbReference type="PANTHER" id="PTHR19957:SF38">
    <property type="entry name" value="LD27581P"/>
    <property type="match status" value="1"/>
</dbReference>
<dbReference type="SUPFAM" id="SSF47661">
    <property type="entry name" value="t-snare proteins"/>
    <property type="match status" value="1"/>
</dbReference>
<keyword evidence="5" id="KW-0812">Transmembrane</keyword>
<feature type="domain" description="T-SNARE coiled-coil homology" evidence="6">
    <location>
        <begin position="190"/>
        <end position="252"/>
    </location>
</feature>
<evidence type="ECO:0000256" key="2">
    <source>
        <dbReference type="ARBA" id="ARBA00009063"/>
    </source>
</evidence>